<feature type="compositionally biased region" description="Acidic residues" evidence="8">
    <location>
        <begin position="339"/>
        <end position="382"/>
    </location>
</feature>
<dbReference type="Proteomes" id="UP000308267">
    <property type="component" value="Unassembled WGS sequence"/>
</dbReference>
<dbReference type="GO" id="GO:0005815">
    <property type="term" value="C:microtubule organizing center"/>
    <property type="evidence" value="ECO:0007669"/>
    <property type="project" value="TreeGrafter"/>
</dbReference>
<keyword evidence="10" id="KW-1185">Reference proteome</keyword>
<feature type="coiled-coil region" evidence="7">
    <location>
        <begin position="210"/>
        <end position="251"/>
    </location>
</feature>
<name>A0A4V3SCU0_OPIFE</name>
<evidence type="ECO:0000256" key="5">
    <source>
        <dbReference type="ARBA" id="ARBA00023069"/>
    </source>
</evidence>
<sequence>MSYREMRTFTEMMRSLGYNRIISMENFRTPNFPLVAEILAWLVLRYDALADLPAQCLDTEQDRVIFIKSVAHFMATRANIKLNTKKLYQANGYAVKEMMKIATILYTATSTQRRQDAGDTTELCVTELFDVARRKQLQEGRSLASQLASSGASLHALLGKEVDLRESRDSSIRRQLDSSWVEECVAAARDALRSQVQKTESSLINIAADEAALDDKIEKKRNELERNRKRLSTLQSVRPAYMEEYEQLEEELSALYSFYLTRFRNLAFLENQYEELIKAGATQADDCETTLRTIAEHLKQNAKSVNENTDGKESAAVKSVGIRGHQSAQSMKNGKFDDAQEEDTEEEEEDEEDLIDGQDDDDGDDDDDDDDEDDSVDDEDVELFGRKNDQMDGGFRVGRNQLAPGWSPSRQRIPAASYHGRSQRVYTRELADSDGTAEEKDLMDVTKQQLAKSSRDKSLVPTDIIASKNQVDTDDGLIDSDPAGSGAVDGKTADSGLRSNSTRQTASGLLSKATAMGIAKDPEDEEDDDF</sequence>
<dbReference type="Pfam" id="PF10234">
    <property type="entry name" value="Cluap1"/>
    <property type="match status" value="1"/>
</dbReference>
<evidence type="ECO:0000256" key="3">
    <source>
        <dbReference type="ARBA" id="ARBA00022794"/>
    </source>
</evidence>
<dbReference type="OrthoDB" id="438545at2759"/>
<comment type="subcellular location">
    <subcellularLocation>
        <location evidence="1">Cell projection</location>
        <location evidence="1">Cilium</location>
    </subcellularLocation>
</comment>
<evidence type="ECO:0000256" key="7">
    <source>
        <dbReference type="SAM" id="Coils"/>
    </source>
</evidence>
<dbReference type="PANTHER" id="PTHR21547">
    <property type="entry name" value="CLUSTERIN ASSOCIATED PROTEIN 1"/>
    <property type="match status" value="1"/>
</dbReference>
<dbReference type="EMBL" id="SJOL01009329">
    <property type="protein sequence ID" value="TGZ58154.1"/>
    <property type="molecule type" value="Genomic_DNA"/>
</dbReference>
<evidence type="ECO:0000256" key="1">
    <source>
        <dbReference type="ARBA" id="ARBA00004138"/>
    </source>
</evidence>
<dbReference type="InterPro" id="IPR019366">
    <property type="entry name" value="Clusterin-associated_protein-1"/>
</dbReference>
<dbReference type="GO" id="GO:0005929">
    <property type="term" value="C:cilium"/>
    <property type="evidence" value="ECO:0007669"/>
    <property type="project" value="UniProtKB-SubCell"/>
</dbReference>
<proteinExistence type="inferred from homology"/>
<dbReference type="AlphaFoldDB" id="A0A4V3SCU0"/>
<dbReference type="GO" id="GO:0060271">
    <property type="term" value="P:cilium assembly"/>
    <property type="evidence" value="ECO:0007669"/>
    <property type="project" value="TreeGrafter"/>
</dbReference>
<dbReference type="EMBL" id="SJOL01009329">
    <property type="protein sequence ID" value="TGZ58153.1"/>
    <property type="molecule type" value="Genomic_DNA"/>
</dbReference>
<evidence type="ECO:0008006" key="11">
    <source>
        <dbReference type="Google" id="ProtNLM"/>
    </source>
</evidence>
<accession>A0A4V3SCU0</accession>
<evidence type="ECO:0000256" key="6">
    <source>
        <dbReference type="ARBA" id="ARBA00023273"/>
    </source>
</evidence>
<evidence type="ECO:0000313" key="9">
    <source>
        <dbReference type="EMBL" id="TGZ58154.1"/>
    </source>
</evidence>
<reference evidence="9 10" key="1">
    <citation type="journal article" date="2019" name="BMC Genomics">
        <title>New insights from Opisthorchis felineus genome: update on genomics of the epidemiologically important liver flukes.</title>
        <authorList>
            <person name="Ershov N.I."/>
            <person name="Mordvinov V.A."/>
            <person name="Prokhortchouk E.B."/>
            <person name="Pakharukova M.Y."/>
            <person name="Gunbin K.V."/>
            <person name="Ustyantsev K."/>
            <person name="Genaev M.A."/>
            <person name="Blinov A.G."/>
            <person name="Mazur A."/>
            <person name="Boulygina E."/>
            <person name="Tsygankova S."/>
            <person name="Khrameeva E."/>
            <person name="Chekanov N."/>
            <person name="Fan G."/>
            <person name="Xiao A."/>
            <person name="Zhang H."/>
            <person name="Xu X."/>
            <person name="Yang H."/>
            <person name="Solovyev V."/>
            <person name="Lee S.M."/>
            <person name="Liu X."/>
            <person name="Afonnikov D.A."/>
            <person name="Skryabin K.G."/>
        </authorList>
    </citation>
    <scope>NUCLEOTIDE SEQUENCE [LARGE SCALE GENOMIC DNA]</scope>
    <source>
        <strain evidence="9">AK-0245</strain>
        <tissue evidence="9">Whole organism</tissue>
    </source>
</reference>
<dbReference type="STRING" id="147828.A0A4V3SCU0"/>
<evidence type="ECO:0000256" key="4">
    <source>
        <dbReference type="ARBA" id="ARBA00023054"/>
    </source>
</evidence>
<protein>
    <recommendedName>
        <fullName evidence="11">Clusterin-associated protein 1</fullName>
    </recommendedName>
</protein>
<keyword evidence="4 7" id="KW-0175">Coiled coil</keyword>
<feature type="region of interest" description="Disordered" evidence="8">
    <location>
        <begin position="302"/>
        <end position="530"/>
    </location>
</feature>
<dbReference type="GO" id="GO:0030992">
    <property type="term" value="C:intraciliary transport particle B"/>
    <property type="evidence" value="ECO:0007669"/>
    <property type="project" value="TreeGrafter"/>
</dbReference>
<keyword evidence="3" id="KW-0970">Cilium biogenesis/degradation</keyword>
<comment type="caution">
    <text evidence="9">The sequence shown here is derived from an EMBL/GenBank/DDBJ whole genome shotgun (WGS) entry which is preliminary data.</text>
</comment>
<gene>
    <name evidence="9" type="ORF">CRM22_009760</name>
</gene>
<keyword evidence="5" id="KW-0969">Cilium</keyword>
<feature type="compositionally biased region" description="Basic and acidic residues" evidence="8">
    <location>
        <begin position="426"/>
        <end position="444"/>
    </location>
</feature>
<evidence type="ECO:0000256" key="8">
    <source>
        <dbReference type="SAM" id="MobiDB-lite"/>
    </source>
</evidence>
<dbReference type="PANTHER" id="PTHR21547:SF0">
    <property type="entry name" value="CLUSTERIN-ASSOCIATED PROTEIN 1"/>
    <property type="match status" value="1"/>
</dbReference>
<keyword evidence="6" id="KW-0966">Cell projection</keyword>
<feature type="compositionally biased region" description="Polar residues" evidence="8">
    <location>
        <begin position="497"/>
        <end position="508"/>
    </location>
</feature>
<organism evidence="9 10">
    <name type="scientific">Opisthorchis felineus</name>
    <dbReference type="NCBI Taxonomy" id="147828"/>
    <lineage>
        <taxon>Eukaryota</taxon>
        <taxon>Metazoa</taxon>
        <taxon>Spiralia</taxon>
        <taxon>Lophotrochozoa</taxon>
        <taxon>Platyhelminthes</taxon>
        <taxon>Trematoda</taxon>
        <taxon>Digenea</taxon>
        <taxon>Opisthorchiida</taxon>
        <taxon>Opisthorchiata</taxon>
        <taxon>Opisthorchiidae</taxon>
        <taxon>Opisthorchis</taxon>
    </lineage>
</organism>
<evidence type="ECO:0000313" key="10">
    <source>
        <dbReference type="Proteomes" id="UP000308267"/>
    </source>
</evidence>
<comment type="similarity">
    <text evidence="2">Belongs to the CLUAP1 family.</text>
</comment>
<evidence type="ECO:0000256" key="2">
    <source>
        <dbReference type="ARBA" id="ARBA00008340"/>
    </source>
</evidence>